<gene>
    <name evidence="1" type="ORF">sS8_3968</name>
</gene>
<dbReference type="Pfam" id="PF12787">
    <property type="entry name" value="EcsC"/>
    <property type="match status" value="1"/>
</dbReference>
<protein>
    <recommendedName>
        <fullName evidence="3">Peptidase</fullName>
    </recommendedName>
</protein>
<organism evidence="1 2">
    <name type="scientific">Methylocaldum marinum</name>
    <dbReference type="NCBI Taxonomy" id="1432792"/>
    <lineage>
        <taxon>Bacteria</taxon>
        <taxon>Pseudomonadati</taxon>
        <taxon>Pseudomonadota</taxon>
        <taxon>Gammaproteobacteria</taxon>
        <taxon>Methylococcales</taxon>
        <taxon>Methylococcaceae</taxon>
        <taxon>Methylocaldum</taxon>
    </lineage>
</organism>
<name>A0A250KW71_9GAMM</name>
<reference evidence="1 2" key="1">
    <citation type="submission" date="2016-12" db="EMBL/GenBank/DDBJ databases">
        <title>Genome sequencing of Methylocaldum marinum.</title>
        <authorList>
            <person name="Takeuchi M."/>
            <person name="Kamagata Y."/>
            <person name="Hiraoka S."/>
            <person name="Oshima K."/>
            <person name="Hattori M."/>
            <person name="Iwasaki W."/>
        </authorList>
    </citation>
    <scope>NUCLEOTIDE SEQUENCE [LARGE SCALE GENOMIC DNA]</scope>
    <source>
        <strain evidence="1 2">S8</strain>
    </source>
</reference>
<evidence type="ECO:0000313" key="1">
    <source>
        <dbReference type="EMBL" id="BBA35900.1"/>
    </source>
</evidence>
<proteinExistence type="predicted"/>
<dbReference type="Proteomes" id="UP000266313">
    <property type="component" value="Chromosome"/>
</dbReference>
<dbReference type="AlphaFoldDB" id="A0A250KW71"/>
<accession>A0A250KW71</accession>
<dbReference type="KEGG" id="mmai:sS8_3968"/>
<dbReference type="InterPro" id="IPR024787">
    <property type="entry name" value="EcsC"/>
</dbReference>
<evidence type="ECO:0008006" key="3">
    <source>
        <dbReference type="Google" id="ProtNLM"/>
    </source>
</evidence>
<dbReference type="PANTHER" id="PTHR41260:SF1">
    <property type="entry name" value="PROTEIN ECSC"/>
    <property type="match status" value="1"/>
</dbReference>
<dbReference type="RefSeq" id="WP_197716577.1">
    <property type="nucleotide sequence ID" value="NZ_AP017928.1"/>
</dbReference>
<dbReference type="PANTHER" id="PTHR41260">
    <property type="entry name" value="PROTEIN ECSC"/>
    <property type="match status" value="1"/>
</dbReference>
<sequence>MKSMPMALSREDFLSLKRAYQNLEQPSLAIRLADSIGTPIETGFKLLPVFWRKRLQRCTEHAIWKALGTAVASLENKPGTASSDMCHKLMGIATGAVGGFLGGPALLVELPFTTTIMLRSIADIARSEGENLDDIRTRLACLEVFALGGRSNRDDAADAGYYGVRMALAMSVSAASSHIARNGLAGRAGAPLLVDFVLMVSSRFGITVSEKIAAEIIPVVGAVGGALINTVFIQHFQDMARSHFTVRRLERKYGASVVQAEYHRLHNPEYGLLLAAA</sequence>
<evidence type="ECO:0000313" key="2">
    <source>
        <dbReference type="Proteomes" id="UP000266313"/>
    </source>
</evidence>
<dbReference type="EMBL" id="AP017928">
    <property type="protein sequence ID" value="BBA35900.1"/>
    <property type="molecule type" value="Genomic_DNA"/>
</dbReference>
<keyword evidence="2" id="KW-1185">Reference proteome</keyword>